<reference evidence="2 3" key="1">
    <citation type="submission" date="2019-04" db="EMBL/GenBank/DDBJ databases">
        <title>Chromosome genome assembly for Takifugu flavidus.</title>
        <authorList>
            <person name="Xiao S."/>
        </authorList>
    </citation>
    <scope>NUCLEOTIDE SEQUENCE [LARGE SCALE GENOMIC DNA]</scope>
    <source>
        <strain evidence="2">HTHZ2018</strain>
        <tissue evidence="2">Muscle</tissue>
    </source>
</reference>
<keyword evidence="1" id="KW-0472">Membrane</keyword>
<accession>A0A5C6NFY4</accession>
<gene>
    <name evidence="2" type="ORF">D4764_21G0004690</name>
</gene>
<proteinExistence type="predicted"/>
<dbReference type="Proteomes" id="UP000324091">
    <property type="component" value="Chromosome 21"/>
</dbReference>
<evidence type="ECO:0000256" key="1">
    <source>
        <dbReference type="SAM" id="Phobius"/>
    </source>
</evidence>
<dbReference type="EMBL" id="RHFK02000014">
    <property type="protein sequence ID" value="TWW65569.1"/>
    <property type="molecule type" value="Genomic_DNA"/>
</dbReference>
<keyword evidence="1" id="KW-0812">Transmembrane</keyword>
<evidence type="ECO:0000313" key="2">
    <source>
        <dbReference type="EMBL" id="TWW65569.1"/>
    </source>
</evidence>
<sequence length="103" mass="11684">MASEKHAEEFCFIKQLQTCCHELPHVSRARSEWWLRNAAQAPCTSHSIIFIFIIIFIIIFFITRAALLPVSRVQTLPVPSEPPSNTVPSGSQVIMDHNSFSFL</sequence>
<name>A0A5C6NFY4_9TELE</name>
<feature type="transmembrane region" description="Helical" evidence="1">
    <location>
        <begin position="48"/>
        <end position="67"/>
    </location>
</feature>
<organism evidence="2 3">
    <name type="scientific">Takifugu flavidus</name>
    <name type="common">sansaifugu</name>
    <dbReference type="NCBI Taxonomy" id="433684"/>
    <lineage>
        <taxon>Eukaryota</taxon>
        <taxon>Metazoa</taxon>
        <taxon>Chordata</taxon>
        <taxon>Craniata</taxon>
        <taxon>Vertebrata</taxon>
        <taxon>Euteleostomi</taxon>
        <taxon>Actinopterygii</taxon>
        <taxon>Neopterygii</taxon>
        <taxon>Teleostei</taxon>
        <taxon>Neoteleostei</taxon>
        <taxon>Acanthomorphata</taxon>
        <taxon>Eupercaria</taxon>
        <taxon>Tetraodontiformes</taxon>
        <taxon>Tetradontoidea</taxon>
        <taxon>Tetraodontidae</taxon>
        <taxon>Takifugu</taxon>
    </lineage>
</organism>
<comment type="caution">
    <text evidence="2">The sequence shown here is derived from an EMBL/GenBank/DDBJ whole genome shotgun (WGS) entry which is preliminary data.</text>
</comment>
<keyword evidence="3" id="KW-1185">Reference proteome</keyword>
<dbReference type="AlphaFoldDB" id="A0A5C6NFY4"/>
<evidence type="ECO:0000313" key="3">
    <source>
        <dbReference type="Proteomes" id="UP000324091"/>
    </source>
</evidence>
<keyword evidence="1" id="KW-1133">Transmembrane helix</keyword>
<protein>
    <submittedName>
        <fullName evidence="2">Uncharacterized protein</fullName>
    </submittedName>
</protein>